<dbReference type="EC" id="2.4.99.24" evidence="4"/>
<dbReference type="STRING" id="1452487.AVW16_12185"/>
<evidence type="ECO:0000256" key="1">
    <source>
        <dbReference type="ARBA" id="ARBA00022676"/>
    </source>
</evidence>
<dbReference type="NCBIfam" id="TIGR02195">
    <property type="entry name" value="heptsyl_trn_II"/>
    <property type="match status" value="1"/>
</dbReference>
<evidence type="ECO:0000256" key="5">
    <source>
        <dbReference type="ARBA" id="ARBA00047503"/>
    </source>
</evidence>
<keyword evidence="1" id="KW-0328">Glycosyltransferase</keyword>
<dbReference type="Gene3D" id="3.40.50.2000">
    <property type="entry name" value="Glycogen Phosphorylase B"/>
    <property type="match status" value="2"/>
</dbReference>
<dbReference type="EMBL" id="LQQU01000025">
    <property type="protein sequence ID" value="KZE31247.1"/>
    <property type="molecule type" value="Genomic_DNA"/>
</dbReference>
<dbReference type="AlphaFoldDB" id="A0A165F582"/>
<protein>
    <recommendedName>
        <fullName evidence="4">lipopolysaccharide heptosyltransferase II</fullName>
        <ecNumber evidence="4">2.4.99.24</ecNumber>
    </recommendedName>
</protein>
<evidence type="ECO:0000313" key="7">
    <source>
        <dbReference type="Proteomes" id="UP000076625"/>
    </source>
</evidence>
<dbReference type="GO" id="GO:0009244">
    <property type="term" value="P:lipopolysaccharide core region biosynthetic process"/>
    <property type="evidence" value="ECO:0007669"/>
    <property type="project" value="TreeGrafter"/>
</dbReference>
<dbReference type="GO" id="GO:0008713">
    <property type="term" value="F:ADP-heptose-lipopolysaccharide heptosyltransferase activity"/>
    <property type="evidence" value="ECO:0007669"/>
    <property type="project" value="UniProtKB-EC"/>
</dbReference>
<comment type="similarity">
    <text evidence="3">Belongs to the glycosyltransferase 9 family.</text>
</comment>
<dbReference type="InterPro" id="IPR002201">
    <property type="entry name" value="Glyco_trans_9"/>
</dbReference>
<dbReference type="Proteomes" id="UP000076625">
    <property type="component" value="Unassembled WGS sequence"/>
</dbReference>
<dbReference type="CDD" id="cd03789">
    <property type="entry name" value="GT9_LPS_heptosyltransferase"/>
    <property type="match status" value="1"/>
</dbReference>
<dbReference type="Pfam" id="PF01075">
    <property type="entry name" value="Glyco_transf_9"/>
    <property type="match status" value="1"/>
</dbReference>
<dbReference type="PANTHER" id="PTHR30160:SF7">
    <property type="entry name" value="ADP-HEPTOSE--LPS HEPTOSYLTRANSFERASE 2"/>
    <property type="match status" value="1"/>
</dbReference>
<evidence type="ECO:0000313" key="6">
    <source>
        <dbReference type="EMBL" id="KZE31247.1"/>
    </source>
</evidence>
<evidence type="ECO:0000256" key="4">
    <source>
        <dbReference type="ARBA" id="ARBA00044042"/>
    </source>
</evidence>
<proteinExistence type="inferred from homology"/>
<evidence type="ECO:0000256" key="2">
    <source>
        <dbReference type="ARBA" id="ARBA00022679"/>
    </source>
</evidence>
<dbReference type="PANTHER" id="PTHR30160">
    <property type="entry name" value="TETRAACYLDISACCHARIDE 4'-KINASE-RELATED"/>
    <property type="match status" value="1"/>
</dbReference>
<organism evidence="6 7">
    <name type="scientific">Crenobacter luteus</name>
    <dbReference type="NCBI Taxonomy" id="1452487"/>
    <lineage>
        <taxon>Bacteria</taxon>
        <taxon>Pseudomonadati</taxon>
        <taxon>Pseudomonadota</taxon>
        <taxon>Betaproteobacteria</taxon>
        <taxon>Neisseriales</taxon>
        <taxon>Neisseriaceae</taxon>
        <taxon>Crenobacter</taxon>
    </lineage>
</organism>
<name>A0A165F582_9NEIS</name>
<dbReference type="FunFam" id="3.40.50.2000:FF:000023">
    <property type="entry name" value="ADP-heptose--LPS heptosyltransferase II"/>
    <property type="match status" value="1"/>
</dbReference>
<keyword evidence="7" id="KW-1185">Reference proteome</keyword>
<dbReference type="SUPFAM" id="SSF53756">
    <property type="entry name" value="UDP-Glycosyltransferase/glycogen phosphorylase"/>
    <property type="match status" value="1"/>
</dbReference>
<dbReference type="InterPro" id="IPR051199">
    <property type="entry name" value="LPS_LOS_Heptosyltrfase"/>
</dbReference>
<comment type="caution">
    <text evidence="6">The sequence shown here is derived from an EMBL/GenBank/DDBJ whole genome shotgun (WGS) entry which is preliminary data.</text>
</comment>
<gene>
    <name evidence="6" type="ORF">AVW16_12185</name>
</gene>
<accession>A0A165F582</accession>
<keyword evidence="2 6" id="KW-0808">Transferase</keyword>
<dbReference type="GO" id="GO:0005829">
    <property type="term" value="C:cytosol"/>
    <property type="evidence" value="ECO:0007669"/>
    <property type="project" value="TreeGrafter"/>
</dbReference>
<evidence type="ECO:0000256" key="3">
    <source>
        <dbReference type="ARBA" id="ARBA00043995"/>
    </source>
</evidence>
<sequence length="355" mass="38919">MIRKILVIGPSWVGDSVMAQPLYRRLAERHPGVAIDVFAPAWTLPLLTRMPEVRRAHLNPFGHGQLRLAERWRVARALRREGYDQVIVLPNSLKSALIPFFAGVRLRTGFVGESRYGLLNDTRELDEKALPMMVERFCALGEDAQHAIPRPIPHPRLAVDAASQAAALGKLGLTNDKPAVAFCPGAEYGPAKRWPARHFAELAHRFAEAGYQVWLFGSHKDQEIGDEIVNLSGGSAVNLAGRTGLDEAIDLIGLTELAVCNDSGLMHVAAALDKPLVALYGSSSPDFTPPLSDKAQIVSLNLECSPCFERNCPFGHTDCLEKLLPDPVWQAARRLLPTLSDERRPVIPLHPAPDA</sequence>
<comment type="catalytic activity">
    <reaction evidence="5">
        <text>an L-alpha-D-Hep-(1-&gt;5)-[alpha-Kdo-(2-&gt;4)]-alpha-Kdo-(2-&gt;6)-lipid A + ADP-L-glycero-beta-D-manno-heptose = an L-alpha-D-Hep-(1-&gt;3)-L-alpha-D-Hep-(1-&gt;5)-[alpha-Kdo-(2-&gt;4)]-alpha-Kdo-(2-&gt;6)-lipid A + ADP + H(+)</text>
        <dbReference type="Rhea" id="RHEA:74071"/>
        <dbReference type="ChEBI" id="CHEBI:15378"/>
        <dbReference type="ChEBI" id="CHEBI:61506"/>
        <dbReference type="ChEBI" id="CHEBI:193068"/>
        <dbReference type="ChEBI" id="CHEBI:193069"/>
        <dbReference type="ChEBI" id="CHEBI:456216"/>
        <dbReference type="EC" id="2.4.99.24"/>
    </reaction>
</comment>
<dbReference type="RefSeq" id="WP_066612986.1">
    <property type="nucleotide sequence ID" value="NZ_LQQU01000025.1"/>
</dbReference>
<dbReference type="OrthoDB" id="9797795at2"/>
<dbReference type="InterPro" id="IPR011910">
    <property type="entry name" value="RfaF"/>
</dbReference>
<reference evidence="7" key="1">
    <citation type="submission" date="2016-01" db="EMBL/GenBank/DDBJ databases">
        <title>Draft genome of Chromobacterium sp. F49.</title>
        <authorList>
            <person name="Hong K.W."/>
        </authorList>
    </citation>
    <scope>NUCLEOTIDE SEQUENCE [LARGE SCALE GENOMIC DNA]</scope>
    <source>
        <strain evidence="7">CN10</strain>
    </source>
</reference>